<dbReference type="AlphaFoldDB" id="A0A540R830"/>
<dbReference type="EMBL" id="VHIR01000005">
    <property type="protein sequence ID" value="TQE43905.1"/>
    <property type="molecule type" value="Genomic_DNA"/>
</dbReference>
<feature type="transmembrane region" description="Helical" evidence="7">
    <location>
        <begin position="15"/>
        <end position="35"/>
    </location>
</feature>
<proteinExistence type="predicted"/>
<keyword evidence="3" id="KW-1003">Cell membrane</keyword>
<dbReference type="PANTHER" id="PTHR43738">
    <property type="entry name" value="ABC TRANSPORTER, MEMBRANE PROTEIN"/>
    <property type="match status" value="1"/>
</dbReference>
<keyword evidence="4 7" id="KW-0812">Transmembrane</keyword>
<dbReference type="GO" id="GO:0005886">
    <property type="term" value="C:plasma membrane"/>
    <property type="evidence" value="ECO:0007669"/>
    <property type="project" value="UniProtKB-SubCell"/>
</dbReference>
<feature type="transmembrane region" description="Helical" evidence="7">
    <location>
        <begin position="246"/>
        <end position="269"/>
    </location>
</feature>
<protein>
    <submittedName>
        <fullName evidence="9">ABC transporter permease</fullName>
    </submittedName>
</protein>
<keyword evidence="5 7" id="KW-1133">Transmembrane helix</keyword>
<dbReference type="Proteomes" id="UP000318080">
    <property type="component" value="Unassembled WGS sequence"/>
</dbReference>
<keyword evidence="2" id="KW-0813">Transport</keyword>
<evidence type="ECO:0000256" key="7">
    <source>
        <dbReference type="SAM" id="Phobius"/>
    </source>
</evidence>
<keyword evidence="10" id="KW-1185">Reference proteome</keyword>
<dbReference type="PANTHER" id="PTHR43738:SF1">
    <property type="entry name" value="HEMIN TRANSPORT SYSTEM PERMEASE PROTEIN HRTB-RELATED"/>
    <property type="match status" value="1"/>
</dbReference>
<feature type="transmembrane region" description="Helical" evidence="7">
    <location>
        <begin position="281"/>
        <end position="299"/>
    </location>
</feature>
<dbReference type="InterPro" id="IPR051125">
    <property type="entry name" value="ABC-4/HrtB_transporter"/>
</dbReference>
<evidence type="ECO:0000256" key="6">
    <source>
        <dbReference type="ARBA" id="ARBA00023136"/>
    </source>
</evidence>
<name>A0A540R830_9CORY</name>
<evidence type="ECO:0000256" key="3">
    <source>
        <dbReference type="ARBA" id="ARBA00022475"/>
    </source>
</evidence>
<evidence type="ECO:0000256" key="5">
    <source>
        <dbReference type="ARBA" id="ARBA00022989"/>
    </source>
</evidence>
<evidence type="ECO:0000313" key="9">
    <source>
        <dbReference type="EMBL" id="TQE43905.1"/>
    </source>
</evidence>
<dbReference type="InterPro" id="IPR003838">
    <property type="entry name" value="ABC3_permease_C"/>
</dbReference>
<evidence type="ECO:0000259" key="8">
    <source>
        <dbReference type="Pfam" id="PF02687"/>
    </source>
</evidence>
<evidence type="ECO:0000256" key="1">
    <source>
        <dbReference type="ARBA" id="ARBA00004651"/>
    </source>
</evidence>
<dbReference type="RefSeq" id="WP_141628760.1">
    <property type="nucleotide sequence ID" value="NZ_VHIR01000005.1"/>
</dbReference>
<evidence type="ECO:0000313" key="10">
    <source>
        <dbReference type="Proteomes" id="UP000318080"/>
    </source>
</evidence>
<feature type="transmembrane region" description="Helical" evidence="7">
    <location>
        <begin position="200"/>
        <end position="219"/>
    </location>
</feature>
<comment type="subcellular location">
    <subcellularLocation>
        <location evidence="1">Cell membrane</location>
        <topology evidence="1">Multi-pass membrane protein</topology>
    </subcellularLocation>
</comment>
<keyword evidence="6 7" id="KW-0472">Membrane</keyword>
<evidence type="ECO:0000256" key="4">
    <source>
        <dbReference type="ARBA" id="ARBA00022692"/>
    </source>
</evidence>
<dbReference type="Pfam" id="PF02687">
    <property type="entry name" value="FtsX"/>
    <property type="match status" value="1"/>
</dbReference>
<gene>
    <name evidence="9" type="ORF">EJK80_05065</name>
</gene>
<accession>A0A540R830</accession>
<evidence type="ECO:0000256" key="2">
    <source>
        <dbReference type="ARBA" id="ARBA00022448"/>
    </source>
</evidence>
<reference evidence="9 10" key="1">
    <citation type="submission" date="2019-06" db="EMBL/GenBank/DDBJ databases">
        <title>Draft genome of C. phoceense Strain 272.</title>
        <authorList>
            <person name="Pacheco L.G.C."/>
            <person name="Barberis C.M."/>
            <person name="Almuzara M.N."/>
            <person name="Traglia G.M."/>
            <person name="Santos C.S."/>
            <person name="Rocha D.J.P.G."/>
            <person name="Aguiar E.R.G.R."/>
            <person name="Vay C.A."/>
        </authorList>
    </citation>
    <scope>NUCLEOTIDE SEQUENCE [LARGE SCALE GENOMIC DNA]</scope>
    <source>
        <strain evidence="9 10">272</strain>
    </source>
</reference>
<sequence length="316" mass="32334">MFLALRELRAARGRVTLMGGTVALITLLLIMLTGLTGGLSKENTSALDSLDPAHLVFSTEEPSFMESTYSGPLPALGVAQTKLDSTGVAVFGLPADFSSPVGSIPSDGLLVPESLGFAAGDTVTLGGVATTVAGVVDELDYSHQPVVWAPTELWQAAAHTDADGTVGLSTDGAEGVSIRDAYSGLPSYSSENGSLLTMQGFLYAISALVTIAFLSVWTIQRTRDLAVLRALGASSRYVLRDSLGQAAMLLAGGVLVGGLLGIGLGTLAAGVLPFDLGWRTLAVPPAGVWLLGIAGAFIATRRVAHTDPLIALGGKA</sequence>
<dbReference type="STRING" id="1686286.GCA_900092335_00834"/>
<feature type="domain" description="ABC3 transporter permease C-terminal" evidence="8">
    <location>
        <begin position="201"/>
        <end position="308"/>
    </location>
</feature>
<organism evidence="9 10">
    <name type="scientific">Corynebacterium phoceense</name>
    <dbReference type="NCBI Taxonomy" id="1686286"/>
    <lineage>
        <taxon>Bacteria</taxon>
        <taxon>Bacillati</taxon>
        <taxon>Actinomycetota</taxon>
        <taxon>Actinomycetes</taxon>
        <taxon>Mycobacteriales</taxon>
        <taxon>Corynebacteriaceae</taxon>
        <taxon>Corynebacterium</taxon>
    </lineage>
</organism>
<comment type="caution">
    <text evidence="9">The sequence shown here is derived from an EMBL/GenBank/DDBJ whole genome shotgun (WGS) entry which is preliminary data.</text>
</comment>